<accession>A0A368VI90</accession>
<keyword evidence="1" id="KW-0472">Membrane</keyword>
<dbReference type="EMBL" id="QPJD01000028">
    <property type="protein sequence ID" value="RCW40905.1"/>
    <property type="molecule type" value="Genomic_DNA"/>
</dbReference>
<feature type="domain" description="DUF5643" evidence="3">
    <location>
        <begin position="226"/>
        <end position="330"/>
    </location>
</feature>
<proteinExistence type="predicted"/>
<dbReference type="Proteomes" id="UP000252415">
    <property type="component" value="Unassembled WGS sequence"/>
</dbReference>
<feature type="domain" description="DUF4179" evidence="2">
    <location>
        <begin position="50"/>
        <end position="136"/>
    </location>
</feature>
<dbReference type="RefSeq" id="WP_114384113.1">
    <property type="nucleotide sequence ID" value="NZ_QPJD01000028.1"/>
</dbReference>
<keyword evidence="5" id="KW-1185">Reference proteome</keyword>
<dbReference type="Pfam" id="PF13786">
    <property type="entry name" value="DUF4179"/>
    <property type="match status" value="1"/>
</dbReference>
<keyword evidence="1" id="KW-1133">Transmembrane helix</keyword>
<feature type="transmembrane region" description="Helical" evidence="1">
    <location>
        <begin position="51"/>
        <end position="71"/>
    </location>
</feature>
<evidence type="ECO:0000259" key="2">
    <source>
        <dbReference type="Pfam" id="PF13786"/>
    </source>
</evidence>
<dbReference type="AlphaFoldDB" id="A0A368VI90"/>
<protein>
    <submittedName>
        <fullName evidence="4">Uncharacterized protein DUF4179</fullName>
    </submittedName>
</protein>
<dbReference type="Pfam" id="PF18705">
    <property type="entry name" value="DUF5643"/>
    <property type="match status" value="1"/>
</dbReference>
<dbReference type="Gene3D" id="2.60.40.1630">
    <property type="entry name" value="bacillus anthracis domain"/>
    <property type="match status" value="1"/>
</dbReference>
<evidence type="ECO:0000256" key="1">
    <source>
        <dbReference type="SAM" id="Phobius"/>
    </source>
</evidence>
<dbReference type="OrthoDB" id="2541898at2"/>
<name>A0A368VI90_9BACL</name>
<sequence>MNRVNLETEIKQMIENYPTELPDMVRDRIDNTLTSLPTMPSKRTKGLARKMTLASAAAAILGISLIGSGFVSPAIAQALKQIPLIESVFKIAGDLGLQAAVENKLITPINQSVTLNGVTLRISEVFYDGSRLTIGIVQHSPNGIKEILEVEPVINGNGWNFSATSSDIENLTDKKTAVSLVQFMPLMPGEKLPDSFDLKLLVFLKGMEHERFVFEFPVRKSSSENRVITPMMSKTYGDMKITVQKIRLTPNTTHLVTNVIIPAGKESEAPRYTMFDNKGTMLQLLAENGSGEKMNNRVHLTSETEFIPFKTIPSSITIKPYVDESSFKVTETSAVLRDLPSPEHPIVLQQGEAGRLEITQVEKLTDKTVVHFRTFGDNPYRQAVLSIMGEEGNTRIPSDTFRIEDPEKYEFIVEFPAMKPDRKITFVTNKYPKTNYIKELEMTIPISK</sequence>
<dbReference type="InterPro" id="IPR025436">
    <property type="entry name" value="DUF4179"/>
</dbReference>
<keyword evidence="1" id="KW-0812">Transmembrane</keyword>
<evidence type="ECO:0000313" key="5">
    <source>
        <dbReference type="Proteomes" id="UP000252415"/>
    </source>
</evidence>
<evidence type="ECO:0000313" key="4">
    <source>
        <dbReference type="EMBL" id="RCW40905.1"/>
    </source>
</evidence>
<comment type="caution">
    <text evidence="4">The sequence shown here is derived from an EMBL/GenBank/DDBJ whole genome shotgun (WGS) entry which is preliminary data.</text>
</comment>
<organism evidence="4 5">
    <name type="scientific">Paenibacillus prosopidis</name>
    <dbReference type="NCBI Taxonomy" id="630520"/>
    <lineage>
        <taxon>Bacteria</taxon>
        <taxon>Bacillati</taxon>
        <taxon>Bacillota</taxon>
        <taxon>Bacilli</taxon>
        <taxon>Bacillales</taxon>
        <taxon>Paenibacillaceae</taxon>
        <taxon>Paenibacillus</taxon>
    </lineage>
</organism>
<dbReference type="InterPro" id="IPR040680">
    <property type="entry name" value="DUF5643"/>
</dbReference>
<gene>
    <name evidence="4" type="ORF">DFP97_12827</name>
</gene>
<evidence type="ECO:0000259" key="3">
    <source>
        <dbReference type="Pfam" id="PF18705"/>
    </source>
</evidence>
<reference evidence="4 5" key="1">
    <citation type="submission" date="2018-07" db="EMBL/GenBank/DDBJ databases">
        <title>Genomic Encyclopedia of Type Strains, Phase III (KMG-III): the genomes of soil and plant-associated and newly described type strains.</title>
        <authorList>
            <person name="Whitman W."/>
        </authorList>
    </citation>
    <scope>NUCLEOTIDE SEQUENCE [LARGE SCALE GENOMIC DNA]</scope>
    <source>
        <strain evidence="4 5">CECT 7506</strain>
    </source>
</reference>